<evidence type="ECO:0000313" key="2">
    <source>
        <dbReference type="EMBL" id="MBF4553920.1"/>
    </source>
</evidence>
<evidence type="ECO:0000313" key="3">
    <source>
        <dbReference type="Proteomes" id="UP000635902"/>
    </source>
</evidence>
<organism evidence="2 3">
    <name type="scientific">Corynebacterium suicordis DSM 45110</name>
    <dbReference type="NCBI Taxonomy" id="1121369"/>
    <lineage>
        <taxon>Bacteria</taxon>
        <taxon>Bacillati</taxon>
        <taxon>Actinomycetota</taxon>
        <taxon>Actinomycetes</taxon>
        <taxon>Mycobacteriales</taxon>
        <taxon>Corynebacteriaceae</taxon>
        <taxon>Corynebacterium</taxon>
    </lineage>
</organism>
<feature type="domain" description="Carboxylesterase type B" evidence="1">
    <location>
        <begin position="72"/>
        <end position="227"/>
    </location>
</feature>
<dbReference type="PANTHER" id="PTHR11559">
    <property type="entry name" value="CARBOXYLESTERASE"/>
    <property type="match status" value="1"/>
</dbReference>
<dbReference type="RefSeq" id="WP_194556804.1">
    <property type="nucleotide sequence ID" value="NZ_JADKMY010000002.1"/>
</dbReference>
<proteinExistence type="predicted"/>
<dbReference type="Gene3D" id="3.40.50.1820">
    <property type="entry name" value="alpha/beta hydrolase"/>
    <property type="match status" value="1"/>
</dbReference>
<protein>
    <submittedName>
        <fullName evidence="2">Carboxylesterase/lipase family protein</fullName>
    </submittedName>
</protein>
<gene>
    <name evidence="2" type="ORF">IRY30_07495</name>
</gene>
<dbReference type="Proteomes" id="UP000635902">
    <property type="component" value="Unassembled WGS sequence"/>
</dbReference>
<evidence type="ECO:0000259" key="1">
    <source>
        <dbReference type="Pfam" id="PF00135"/>
    </source>
</evidence>
<dbReference type="Pfam" id="PF00135">
    <property type="entry name" value="COesterase"/>
    <property type="match status" value="1"/>
</dbReference>
<dbReference type="InterPro" id="IPR002018">
    <property type="entry name" value="CarbesteraseB"/>
</dbReference>
<dbReference type="EMBL" id="JADKMY010000002">
    <property type="protein sequence ID" value="MBF4553920.1"/>
    <property type="molecule type" value="Genomic_DNA"/>
</dbReference>
<dbReference type="InterPro" id="IPR050309">
    <property type="entry name" value="Type-B_Carboxylest/Lipase"/>
</dbReference>
<name>A0ABR9ZKI7_9CORY</name>
<reference evidence="2 3" key="1">
    <citation type="submission" date="2020-10" db="EMBL/GenBank/DDBJ databases">
        <title>Novel species in genus Corynebacterium.</title>
        <authorList>
            <person name="Zhang G."/>
        </authorList>
    </citation>
    <scope>NUCLEOTIDE SEQUENCE [LARGE SCALE GENOMIC DNA]</scope>
    <source>
        <strain evidence="2 3">DSM 45110</strain>
    </source>
</reference>
<dbReference type="InterPro" id="IPR029058">
    <property type="entry name" value="AB_hydrolase_fold"/>
</dbReference>
<comment type="caution">
    <text evidence="2">The sequence shown here is derived from an EMBL/GenBank/DDBJ whole genome shotgun (WGS) entry which is preliminary data.</text>
</comment>
<dbReference type="SUPFAM" id="SSF53474">
    <property type="entry name" value="alpha/beta-Hydrolases"/>
    <property type="match status" value="1"/>
</dbReference>
<sequence length="495" mass="54728">MSDAPVPNPELDVSTHVGTYRGWSGPTASHWSAIEYAEPPRTVAEKFSPTRPAEPFTEVRECLPHSDIGRHTLSVTAPAGSADPQAHLPVIVFVHGGRFQSGHANGPWYRGDAFAESGCIVVSVNYRYRFEGFLPLEGEPLPADFDASSEPPYFRAVEDLITALRWIRDNISAFGGDPHNVTAMGQSAGGSLITYTLGSPRARDLVQRCVILSQGLPRVPWSARTRMARRALRGPLTFEHVSTLSQEQVASGFSRYARRYLDDCAIGLFPHSPENMPPIPMLIGTLRDEFVRMPLAERLDTAYREGNPVTRAMADRTIRLLSKSLGVPSVASKEEKKAWRSYCDSIEPPRPMGRAIGDAAIRKFDVATMEALAPQAPTWVYEFHGGAGDVRSRGTDAQHCADIPLAFNCLDVAPESIARYCGPNAQQRLQPLADRFHQLIVDFAHGGEPDWPTFHPNTGRLTKQFDMSNCAEDLVEDAHGPVRRFFPETYSRKHV</sequence>
<keyword evidence="3" id="KW-1185">Reference proteome</keyword>
<accession>A0ABR9ZKI7</accession>